<evidence type="ECO:0000313" key="1">
    <source>
        <dbReference type="EMBL" id="GAA3626095.1"/>
    </source>
</evidence>
<name>A0ABP7A6X0_9MICO</name>
<comment type="caution">
    <text evidence="1">The sequence shown here is derived from an EMBL/GenBank/DDBJ whole genome shotgun (WGS) entry which is preliminary data.</text>
</comment>
<accession>A0ABP7A6X0</accession>
<sequence>MTATARAVPFLRWLADRIEQGGHRQIATDCRRIADDIEMEARVHAAFQTPGICPCGRQLPPRLPGSGRNRLYCLTCRPRKKEPKKSIPA</sequence>
<protein>
    <submittedName>
        <fullName evidence="1">Uncharacterized protein</fullName>
    </submittedName>
</protein>
<reference evidence="2" key="1">
    <citation type="journal article" date="2019" name="Int. J. Syst. Evol. Microbiol.">
        <title>The Global Catalogue of Microorganisms (GCM) 10K type strain sequencing project: providing services to taxonomists for standard genome sequencing and annotation.</title>
        <authorList>
            <consortium name="The Broad Institute Genomics Platform"/>
            <consortium name="The Broad Institute Genome Sequencing Center for Infectious Disease"/>
            <person name="Wu L."/>
            <person name="Ma J."/>
        </authorList>
    </citation>
    <scope>NUCLEOTIDE SEQUENCE [LARGE SCALE GENOMIC DNA]</scope>
    <source>
        <strain evidence="2">JCM 16544</strain>
    </source>
</reference>
<organism evidence="1 2">
    <name type="scientific">Microbacterium awajiense</name>
    <dbReference type="NCBI Taxonomy" id="415214"/>
    <lineage>
        <taxon>Bacteria</taxon>
        <taxon>Bacillati</taxon>
        <taxon>Actinomycetota</taxon>
        <taxon>Actinomycetes</taxon>
        <taxon>Micrococcales</taxon>
        <taxon>Microbacteriaceae</taxon>
        <taxon>Microbacterium</taxon>
    </lineage>
</organism>
<keyword evidence="2" id="KW-1185">Reference proteome</keyword>
<dbReference type="Proteomes" id="UP001501697">
    <property type="component" value="Unassembled WGS sequence"/>
</dbReference>
<proteinExistence type="predicted"/>
<gene>
    <name evidence="1" type="ORF">GCM10022200_05560</name>
</gene>
<evidence type="ECO:0000313" key="2">
    <source>
        <dbReference type="Proteomes" id="UP001501697"/>
    </source>
</evidence>
<dbReference type="EMBL" id="BAAAYU010000001">
    <property type="protein sequence ID" value="GAA3626095.1"/>
    <property type="molecule type" value="Genomic_DNA"/>
</dbReference>